<sequence length="48" mass="5644">MAKKIVSDLELKGKTVLVRADFNVPMKDGKNHKRQPYRSSIINYQVYY</sequence>
<evidence type="ECO:0000256" key="4">
    <source>
        <dbReference type="ARBA" id="ARBA00022741"/>
    </source>
</evidence>
<evidence type="ECO:0000256" key="3">
    <source>
        <dbReference type="ARBA" id="ARBA00022679"/>
    </source>
</evidence>
<protein>
    <recommendedName>
        <fullName evidence="2">Phosphoglycerate kinase</fullName>
        <ecNumber evidence="1">2.7.2.3</ecNumber>
    </recommendedName>
</protein>
<organism evidence="8 9">
    <name type="scientific">Staphylococcus gallinarum</name>
    <dbReference type="NCBI Taxonomy" id="1293"/>
    <lineage>
        <taxon>Bacteria</taxon>
        <taxon>Bacillati</taxon>
        <taxon>Bacillota</taxon>
        <taxon>Bacilli</taxon>
        <taxon>Bacillales</taxon>
        <taxon>Staphylococcaceae</taxon>
        <taxon>Staphylococcus</taxon>
    </lineage>
</organism>
<dbReference type="GO" id="GO:0006096">
    <property type="term" value="P:glycolytic process"/>
    <property type="evidence" value="ECO:0007669"/>
    <property type="project" value="UniProtKB-KW"/>
</dbReference>
<keyword evidence="4" id="KW-0547">Nucleotide-binding</keyword>
<evidence type="ECO:0000256" key="5">
    <source>
        <dbReference type="ARBA" id="ARBA00022777"/>
    </source>
</evidence>
<dbReference type="GO" id="GO:0004618">
    <property type="term" value="F:phosphoglycerate kinase activity"/>
    <property type="evidence" value="ECO:0007669"/>
    <property type="project" value="UniProtKB-EC"/>
</dbReference>
<evidence type="ECO:0000256" key="1">
    <source>
        <dbReference type="ARBA" id="ARBA00013061"/>
    </source>
</evidence>
<evidence type="ECO:0000256" key="6">
    <source>
        <dbReference type="ARBA" id="ARBA00022840"/>
    </source>
</evidence>
<keyword evidence="3 8" id="KW-0808">Transferase</keyword>
<name>A0A380FD14_STAGA</name>
<keyword evidence="7" id="KW-0324">Glycolysis</keyword>
<dbReference type="SUPFAM" id="SSF53748">
    <property type="entry name" value="Phosphoglycerate kinase"/>
    <property type="match status" value="1"/>
</dbReference>
<dbReference type="Pfam" id="PF00162">
    <property type="entry name" value="PGK"/>
    <property type="match status" value="1"/>
</dbReference>
<proteinExistence type="predicted"/>
<reference evidence="8 9" key="1">
    <citation type="submission" date="2018-06" db="EMBL/GenBank/DDBJ databases">
        <authorList>
            <consortium name="Pathogen Informatics"/>
            <person name="Doyle S."/>
        </authorList>
    </citation>
    <scope>NUCLEOTIDE SEQUENCE [LARGE SCALE GENOMIC DNA]</scope>
    <source>
        <strain evidence="8 9">NCTC12195</strain>
    </source>
</reference>
<dbReference type="InterPro" id="IPR036043">
    <property type="entry name" value="Phosphoglycerate_kinase_sf"/>
</dbReference>
<keyword evidence="6" id="KW-0067">ATP-binding</keyword>
<gene>
    <name evidence="8" type="primary">pgk_1</name>
    <name evidence="8" type="ORF">NCTC12195_01477</name>
</gene>
<dbReference type="InterPro" id="IPR015824">
    <property type="entry name" value="Phosphoglycerate_kinase_N"/>
</dbReference>
<dbReference type="EMBL" id="UHDK01000001">
    <property type="protein sequence ID" value="SUM32038.1"/>
    <property type="molecule type" value="Genomic_DNA"/>
</dbReference>
<dbReference type="GO" id="GO:0005524">
    <property type="term" value="F:ATP binding"/>
    <property type="evidence" value="ECO:0007669"/>
    <property type="project" value="UniProtKB-KW"/>
</dbReference>
<keyword evidence="5 8" id="KW-0418">Kinase</keyword>
<evidence type="ECO:0000313" key="8">
    <source>
        <dbReference type="EMBL" id="SUM32038.1"/>
    </source>
</evidence>
<dbReference type="PROSITE" id="PS00111">
    <property type="entry name" value="PGLYCERATE_KINASE"/>
    <property type="match status" value="1"/>
</dbReference>
<dbReference type="InterPro" id="IPR015911">
    <property type="entry name" value="Phosphoglycerate_kinase_CS"/>
</dbReference>
<evidence type="ECO:0000256" key="7">
    <source>
        <dbReference type="ARBA" id="ARBA00023152"/>
    </source>
</evidence>
<evidence type="ECO:0000256" key="2">
    <source>
        <dbReference type="ARBA" id="ARBA00016471"/>
    </source>
</evidence>
<dbReference type="EC" id="2.7.2.3" evidence="1"/>
<dbReference type="AlphaFoldDB" id="A0A380FD14"/>
<dbReference type="Proteomes" id="UP000255277">
    <property type="component" value="Unassembled WGS sequence"/>
</dbReference>
<evidence type="ECO:0000313" key="9">
    <source>
        <dbReference type="Proteomes" id="UP000255277"/>
    </source>
</evidence>
<accession>A0A380FD14</accession>
<dbReference type="InterPro" id="IPR001576">
    <property type="entry name" value="Phosphoglycerate_kinase"/>
</dbReference>
<dbReference type="Gene3D" id="3.40.50.1260">
    <property type="entry name" value="Phosphoglycerate kinase, N-terminal domain"/>
    <property type="match status" value="1"/>
</dbReference>